<reference evidence="2" key="1">
    <citation type="journal article" date="2019" name="Int. J. Syst. Evol. Microbiol.">
        <title>The Global Catalogue of Microorganisms (GCM) 10K type strain sequencing project: providing services to taxonomists for standard genome sequencing and annotation.</title>
        <authorList>
            <consortium name="The Broad Institute Genomics Platform"/>
            <consortium name="The Broad Institute Genome Sequencing Center for Infectious Disease"/>
            <person name="Wu L."/>
            <person name="Ma J."/>
        </authorList>
    </citation>
    <scope>NUCLEOTIDE SEQUENCE [LARGE SCALE GENOMIC DNA]</scope>
    <source>
        <strain evidence="2">JCM 17066</strain>
    </source>
</reference>
<evidence type="ECO:0000313" key="1">
    <source>
        <dbReference type="EMBL" id="MFC5475783.1"/>
    </source>
</evidence>
<accession>A0ABW0MC28</accession>
<keyword evidence="2" id="KW-1185">Reference proteome</keyword>
<name>A0ABW0MC28_9BURK</name>
<dbReference type="EMBL" id="JBHSMT010000029">
    <property type="protein sequence ID" value="MFC5475783.1"/>
    <property type="molecule type" value="Genomic_DNA"/>
</dbReference>
<gene>
    <name evidence="1" type="ORF">ACFPM8_17615</name>
</gene>
<dbReference type="RefSeq" id="WP_378999405.1">
    <property type="nucleotide sequence ID" value="NZ_JBHSMT010000029.1"/>
</dbReference>
<comment type="caution">
    <text evidence="1">The sequence shown here is derived from an EMBL/GenBank/DDBJ whole genome shotgun (WGS) entry which is preliminary data.</text>
</comment>
<sequence>MKRILLSAMEQIEGKYWYKNSVFSGIGFSIDFDGAVSASELADGRIVHPYYSVCVPDNNEYIIG</sequence>
<protein>
    <submittedName>
        <fullName evidence="1">Uncharacterized protein</fullName>
    </submittedName>
</protein>
<proteinExistence type="predicted"/>
<organism evidence="1 2">
    <name type="scientific">Paraherbaspirillum soli</name>
    <dbReference type="NCBI Taxonomy" id="631222"/>
    <lineage>
        <taxon>Bacteria</taxon>
        <taxon>Pseudomonadati</taxon>
        <taxon>Pseudomonadota</taxon>
        <taxon>Betaproteobacteria</taxon>
        <taxon>Burkholderiales</taxon>
        <taxon>Oxalobacteraceae</taxon>
        <taxon>Paraherbaspirillum</taxon>
    </lineage>
</organism>
<evidence type="ECO:0000313" key="2">
    <source>
        <dbReference type="Proteomes" id="UP001596045"/>
    </source>
</evidence>
<dbReference type="Proteomes" id="UP001596045">
    <property type="component" value="Unassembled WGS sequence"/>
</dbReference>